<evidence type="ECO:0000256" key="4">
    <source>
        <dbReference type="PROSITE-ProRule" id="PRU00175"/>
    </source>
</evidence>
<dbReference type="EMBL" id="LC738879">
    <property type="protein sequence ID" value="BDT62953.1"/>
    <property type="molecule type" value="Genomic_DNA"/>
</dbReference>
<dbReference type="InterPro" id="IPR011029">
    <property type="entry name" value="DEATH-like_dom_sf"/>
</dbReference>
<keyword evidence="1" id="KW-0479">Metal-binding</keyword>
<evidence type="ECO:0000256" key="3">
    <source>
        <dbReference type="ARBA" id="ARBA00022833"/>
    </source>
</evidence>
<dbReference type="Gene3D" id="1.10.8.10">
    <property type="entry name" value="DNA helicase RuvA subunit, C-terminal domain"/>
    <property type="match status" value="1"/>
</dbReference>
<protein>
    <submittedName>
        <fullName evidence="7">Baculoviral IAP repeat-containing protein</fullName>
    </submittedName>
</protein>
<dbReference type="Gene3D" id="1.10.1170.10">
    <property type="entry name" value="Inhibitor Of Apoptosis Protein (2mihbC-IAP-1), Chain A"/>
    <property type="match status" value="2"/>
</dbReference>
<dbReference type="PROSITE" id="PS50143">
    <property type="entry name" value="BIR_REPEAT_2"/>
    <property type="match status" value="2"/>
</dbReference>
<dbReference type="SMART" id="SM00238">
    <property type="entry name" value="BIR"/>
    <property type="match status" value="2"/>
</dbReference>
<dbReference type="InterPro" id="IPR050784">
    <property type="entry name" value="IAP"/>
</dbReference>
<dbReference type="GO" id="GO:0051726">
    <property type="term" value="P:regulation of cell cycle"/>
    <property type="evidence" value="ECO:0007669"/>
    <property type="project" value="TreeGrafter"/>
</dbReference>
<sequence length="813" mass="88549">MELKPRVVKYFFNDDLRYEENRLATFINWPLEWLQPSDLAADGFCYLHKEDHCVCVYCRLIIGQWEKTDTVRGEHMRHNKSCKFINNHAVGNIPIECGKILDKYKDNGKNCDGRDVCGRSGTLSQVVCGRSGTFGQDVFGRSGTSIYNSITPKKNEDNVNLSLLESIKKKKIIKHTSALYPLYTSYESRLNSLINWKFNQSKEDLANAGFFYYGLNDHVRCYACGGGIRNWEAHDNPWELHATFNINCPHVQLTYDKDIIKKVELERLKPSSSVGPISMTDADLDVLMDLDYIRKAKADGFQVYVIRIALKEHIEQTGRSFKYYDECAEKIVIAMEREARLSKTFAEIMSEDTRYPSSTSSSFSPASTLPNLPENGPSSSVFFSSSTSSLPASTVASGTDPAFQTLNNSPTTNDPISHMENNFMSQVINISMTHEDDSSSQTLNDPIFIIETTPISSVINITMTHQDDPSSSITTTSSSSSLPASALSCAIDPASSQTLNNSITATNDLNSIMETTPISSVINITMTHQDDPSSSITTTSSSSSLPASALSCAIDPASSQTLNNSITATNDLNSIMETTPISSVINITMTHQDDPSSSITTTSSSLPASALSCAIDPASSQTLNNSITATNDLNSIMETTPISSVINITMTHQDDPSSSITTTSSSLPASALSCAIDPASSQISIEGATPTSPVINNALTVQDNPSSSLPASALSCAIDPASSQISIEGATPTSPVINNALTVKDDPSFITPQQRLNNDNGDYLQCKVCLDRNFENVLLPCQHLTTCSSCLLNMEKCPICREPIEAFMRVYIA</sequence>
<dbReference type="Pfam" id="PF13920">
    <property type="entry name" value="zf-C3HC4_3"/>
    <property type="match status" value="1"/>
</dbReference>
<dbReference type="InterPro" id="IPR001370">
    <property type="entry name" value="BIR_rpt"/>
</dbReference>
<proteinExistence type="predicted"/>
<dbReference type="GO" id="GO:0043027">
    <property type="term" value="F:cysteine-type endopeptidase inhibitor activity involved in apoptotic process"/>
    <property type="evidence" value="ECO:0007669"/>
    <property type="project" value="TreeGrafter"/>
</dbReference>
<dbReference type="Pfam" id="PF00653">
    <property type="entry name" value="BIR"/>
    <property type="match status" value="2"/>
</dbReference>
<evidence type="ECO:0000256" key="1">
    <source>
        <dbReference type="ARBA" id="ARBA00022723"/>
    </source>
</evidence>
<organism evidence="7">
    <name type="scientific">Trachysalambria curvirostris majanivirus</name>
    <dbReference type="NCBI Taxonomy" id="2984281"/>
    <lineage>
        <taxon>Viruses</taxon>
        <taxon>Viruses incertae sedis</taxon>
        <taxon>Naldaviricetes</taxon>
        <taxon>Nimaviridae</taxon>
    </lineage>
</organism>
<feature type="region of interest" description="Disordered" evidence="5">
    <location>
        <begin position="394"/>
        <end position="418"/>
    </location>
</feature>
<dbReference type="Gene3D" id="3.30.40.10">
    <property type="entry name" value="Zinc/RING finger domain, C3HC4 (zinc finger)"/>
    <property type="match status" value="1"/>
</dbReference>
<dbReference type="InterPro" id="IPR001841">
    <property type="entry name" value="Znf_RING"/>
</dbReference>
<keyword evidence="3" id="KW-0862">Zinc</keyword>
<evidence type="ECO:0000256" key="5">
    <source>
        <dbReference type="SAM" id="MobiDB-lite"/>
    </source>
</evidence>
<dbReference type="GO" id="GO:0061630">
    <property type="term" value="F:ubiquitin protein ligase activity"/>
    <property type="evidence" value="ECO:0007669"/>
    <property type="project" value="TreeGrafter"/>
</dbReference>
<dbReference type="SUPFAM" id="SSF57924">
    <property type="entry name" value="Inhibitor of apoptosis (IAP) repeat"/>
    <property type="match status" value="2"/>
</dbReference>
<evidence type="ECO:0000259" key="6">
    <source>
        <dbReference type="PROSITE" id="PS50089"/>
    </source>
</evidence>
<feature type="domain" description="RING-type" evidence="6">
    <location>
        <begin position="766"/>
        <end position="801"/>
    </location>
</feature>
<dbReference type="CDD" id="cd00022">
    <property type="entry name" value="BIR"/>
    <property type="match status" value="2"/>
</dbReference>
<name>A0A9C7BMX0_9VIRU</name>
<dbReference type="Gene3D" id="1.10.533.10">
    <property type="entry name" value="Death Domain, Fas"/>
    <property type="match status" value="1"/>
</dbReference>
<dbReference type="FunFam" id="1.10.1170.10:FF:000002">
    <property type="entry name" value="Baculoviral IAP repeat containing 7"/>
    <property type="match status" value="1"/>
</dbReference>
<reference evidence="7" key="1">
    <citation type="submission" date="2022-10" db="EMBL/GenBank/DDBJ databases">
        <title>Genome sequences of endogenous nimaviruses in decapod crustaceans.</title>
        <authorList>
            <person name="Kawato S."/>
            <person name="Nozaki R."/>
            <person name="Kondo H."/>
            <person name="Hirono I."/>
        </authorList>
    </citation>
    <scope>NUCLEOTIDE SEQUENCE</scope>
    <source>
        <strain evidence="7">Ube2021</strain>
    </source>
</reference>
<dbReference type="GO" id="GO:0008270">
    <property type="term" value="F:zinc ion binding"/>
    <property type="evidence" value="ECO:0007669"/>
    <property type="project" value="UniProtKB-KW"/>
</dbReference>
<dbReference type="PANTHER" id="PTHR10044">
    <property type="entry name" value="INHIBITOR OF APOPTOSIS"/>
    <property type="match status" value="1"/>
</dbReference>
<accession>A0A9C7BMX0</accession>
<dbReference type="SMART" id="SM00184">
    <property type="entry name" value="RING"/>
    <property type="match status" value="1"/>
</dbReference>
<keyword evidence="2 4" id="KW-0863">Zinc-finger</keyword>
<feature type="compositionally biased region" description="Polar residues" evidence="5">
    <location>
        <begin position="402"/>
        <end position="418"/>
    </location>
</feature>
<dbReference type="PANTHER" id="PTHR10044:SF139">
    <property type="entry name" value="DEATH-ASSOCIATED INHIBITOR OF APOPTOSIS 2"/>
    <property type="match status" value="1"/>
</dbReference>
<dbReference type="PROSITE" id="PS50089">
    <property type="entry name" value="ZF_RING_2"/>
    <property type="match status" value="1"/>
</dbReference>
<dbReference type="InterPro" id="IPR013083">
    <property type="entry name" value="Znf_RING/FYVE/PHD"/>
</dbReference>
<evidence type="ECO:0000256" key="2">
    <source>
        <dbReference type="ARBA" id="ARBA00022771"/>
    </source>
</evidence>
<evidence type="ECO:0000313" key="7">
    <source>
        <dbReference type="EMBL" id="BDT62953.1"/>
    </source>
</evidence>
<dbReference type="GO" id="GO:0031398">
    <property type="term" value="P:positive regulation of protein ubiquitination"/>
    <property type="evidence" value="ECO:0007669"/>
    <property type="project" value="TreeGrafter"/>
</dbReference>